<gene>
    <name evidence="1" type="ORF">BN1211_2837</name>
</gene>
<accession>A0A0H5C3J8</accession>
<reference evidence="2" key="1">
    <citation type="journal article" date="2015" name="J. Biotechnol.">
        <title>The structure of the Cyberlindnera jadinii genome and its relation to Candida utilis analyzed by the occurrence of single nucleotide polymorphisms.</title>
        <authorList>
            <person name="Rupp O."/>
            <person name="Brinkrolf K."/>
            <person name="Buerth C."/>
            <person name="Kunigo M."/>
            <person name="Schneider J."/>
            <person name="Jaenicke S."/>
            <person name="Goesmann A."/>
            <person name="Puehler A."/>
            <person name="Jaeger K.-E."/>
            <person name="Ernst J.F."/>
        </authorList>
    </citation>
    <scope>NUCLEOTIDE SEQUENCE [LARGE SCALE GENOMIC DNA]</scope>
    <source>
        <strain evidence="2">ATCC 18201 / CBS 1600 / BCRC 20928 / JCM 3617 / NBRC 0987 / NRRL Y-1542</strain>
    </source>
</reference>
<evidence type="ECO:0000313" key="1">
    <source>
        <dbReference type="EMBL" id="CEP22471.1"/>
    </source>
</evidence>
<proteinExistence type="predicted"/>
<dbReference type="AlphaFoldDB" id="A0A0H5C3J8"/>
<sequence length="103" mass="11510">MGELVHNCQVSIAYAGLHMSGWMRLGGKVFFNVQSSGSLLLQHWTRTHPHRQALFRNLQIGKGVSSLIGTCAPLPRAYLCKHTHTLSIWCTSTYSLLSKLRMA</sequence>
<protein>
    <submittedName>
        <fullName evidence="1">Uncharacterized protein</fullName>
    </submittedName>
</protein>
<dbReference type="EMBL" id="CDQK01000003">
    <property type="protein sequence ID" value="CEP22471.1"/>
    <property type="molecule type" value="Genomic_DNA"/>
</dbReference>
<dbReference type="Proteomes" id="UP000038830">
    <property type="component" value="Unassembled WGS sequence"/>
</dbReference>
<organism evidence="1 2">
    <name type="scientific">Cyberlindnera jadinii (strain ATCC 18201 / CBS 1600 / BCRC 20928 / JCM 3617 / NBRC 0987 / NRRL Y-1542)</name>
    <name type="common">Torula yeast</name>
    <name type="synonym">Candida utilis</name>
    <dbReference type="NCBI Taxonomy" id="983966"/>
    <lineage>
        <taxon>Eukaryota</taxon>
        <taxon>Fungi</taxon>
        <taxon>Dikarya</taxon>
        <taxon>Ascomycota</taxon>
        <taxon>Saccharomycotina</taxon>
        <taxon>Saccharomycetes</taxon>
        <taxon>Phaffomycetales</taxon>
        <taxon>Phaffomycetaceae</taxon>
        <taxon>Cyberlindnera</taxon>
    </lineage>
</organism>
<evidence type="ECO:0000313" key="2">
    <source>
        <dbReference type="Proteomes" id="UP000038830"/>
    </source>
</evidence>
<name>A0A0H5C3J8_CYBJN</name>